<dbReference type="Gene3D" id="3.40.50.10330">
    <property type="entry name" value="Probable inorganic polyphosphate/atp-NAD kinase, domain 1"/>
    <property type="match status" value="1"/>
</dbReference>
<comment type="catalytic activity">
    <reaction evidence="5 6">
        <text>NAD(+) + ATP = ADP + NADP(+) + H(+)</text>
        <dbReference type="Rhea" id="RHEA:18629"/>
        <dbReference type="ChEBI" id="CHEBI:15378"/>
        <dbReference type="ChEBI" id="CHEBI:30616"/>
        <dbReference type="ChEBI" id="CHEBI:57540"/>
        <dbReference type="ChEBI" id="CHEBI:58349"/>
        <dbReference type="ChEBI" id="CHEBI:456216"/>
        <dbReference type="EC" id="2.7.1.23"/>
    </reaction>
</comment>
<keyword evidence="2 6" id="KW-0418">Kinase</keyword>
<dbReference type="PANTHER" id="PTHR20275:SF0">
    <property type="entry name" value="NAD KINASE"/>
    <property type="match status" value="1"/>
</dbReference>
<keyword evidence="6" id="KW-0963">Cytoplasm</keyword>
<protein>
    <recommendedName>
        <fullName evidence="6">NAD kinase</fullName>
        <ecNumber evidence="6">2.7.1.23</ecNumber>
    </recommendedName>
    <alternativeName>
        <fullName evidence="6">ATP-dependent NAD kinase</fullName>
    </alternativeName>
</protein>
<feature type="binding site" evidence="6">
    <location>
        <begin position="122"/>
        <end position="123"/>
    </location>
    <ligand>
        <name>NAD(+)</name>
        <dbReference type="ChEBI" id="CHEBI:57540"/>
    </ligand>
</feature>
<comment type="caution">
    <text evidence="7">The sequence shown here is derived from an EMBL/GenBank/DDBJ whole genome shotgun (WGS) entry which is preliminary data.</text>
</comment>
<sequence length="260" mass="28528">MKKIGIIYKREDEIIANTAKKLASEFAPDFKVILEEKKIADVEFIITLGGDGTILRASKFGFPLLSVHLGGLGIMSEINLDAITEAVSKIKAKKFIVDERMMLEVGIAGKKSKTIKKELALNDVVIGKNEIARTIKLDAFLGDRLMANYVGDGLIISTPSGSTAYNFAVMGPILPPNSKSFVISPICPHRAANRSVVLTDPVLVKLVKGDEILLTIDGQTKISLHPGDFVSVKPSKLTTKFIRFQEYDLWNLLRVKMGWG</sequence>
<dbReference type="GO" id="GO:0003951">
    <property type="term" value="F:NAD+ kinase activity"/>
    <property type="evidence" value="ECO:0007669"/>
    <property type="project" value="UniProtKB-UniRule"/>
</dbReference>
<reference evidence="7 8" key="1">
    <citation type="journal article" date="2016" name="Nat. Commun.">
        <title>Thousands of microbial genomes shed light on interconnected biogeochemical processes in an aquifer system.</title>
        <authorList>
            <person name="Anantharaman K."/>
            <person name="Brown C.T."/>
            <person name="Hug L.A."/>
            <person name="Sharon I."/>
            <person name="Castelle C.J."/>
            <person name="Probst A.J."/>
            <person name="Thomas B.C."/>
            <person name="Singh A."/>
            <person name="Wilkins M.J."/>
            <person name="Karaoz U."/>
            <person name="Brodie E.L."/>
            <person name="Williams K.H."/>
            <person name="Hubbard S.S."/>
            <person name="Banfield J.F."/>
        </authorList>
    </citation>
    <scope>NUCLEOTIDE SEQUENCE [LARGE SCALE GENOMIC DNA]</scope>
</reference>
<proteinExistence type="inferred from homology"/>
<comment type="caution">
    <text evidence="6">Lacks conserved residue(s) required for the propagation of feature annotation.</text>
</comment>
<dbReference type="InterPro" id="IPR016064">
    <property type="entry name" value="NAD/diacylglycerol_kinase_sf"/>
</dbReference>
<dbReference type="SUPFAM" id="SSF111331">
    <property type="entry name" value="NAD kinase/diacylglycerol kinase-like"/>
    <property type="match status" value="1"/>
</dbReference>
<organism evidence="7 8">
    <name type="scientific">candidate division WOR-1 bacterium RIFOXYC2_FULL_46_14</name>
    <dbReference type="NCBI Taxonomy" id="1802587"/>
    <lineage>
        <taxon>Bacteria</taxon>
        <taxon>Bacillati</taxon>
        <taxon>Saganbacteria</taxon>
    </lineage>
</organism>
<keyword evidence="4 6" id="KW-0520">NAD</keyword>
<comment type="similarity">
    <text evidence="6">Belongs to the NAD kinase family.</text>
</comment>
<dbReference type="EC" id="2.7.1.23" evidence="6"/>
<dbReference type="EMBL" id="MEUJ01000005">
    <property type="protein sequence ID" value="OGC39835.1"/>
    <property type="molecule type" value="Genomic_DNA"/>
</dbReference>
<keyword evidence="1 6" id="KW-0808">Transferase</keyword>
<dbReference type="PANTHER" id="PTHR20275">
    <property type="entry name" value="NAD KINASE"/>
    <property type="match status" value="1"/>
</dbReference>
<comment type="cofactor">
    <cofactor evidence="6">
        <name>a divalent metal cation</name>
        <dbReference type="ChEBI" id="CHEBI:60240"/>
    </cofactor>
</comment>
<feature type="active site" description="Proton acceptor" evidence="6">
    <location>
        <position position="51"/>
    </location>
</feature>
<evidence type="ECO:0000256" key="3">
    <source>
        <dbReference type="ARBA" id="ARBA00022857"/>
    </source>
</evidence>
<dbReference type="InterPro" id="IPR002504">
    <property type="entry name" value="NADK"/>
</dbReference>
<dbReference type="InterPro" id="IPR017438">
    <property type="entry name" value="ATP-NAD_kinase_N"/>
</dbReference>
<feature type="binding site" evidence="6">
    <location>
        <begin position="51"/>
        <end position="52"/>
    </location>
    <ligand>
        <name>NAD(+)</name>
        <dbReference type="ChEBI" id="CHEBI:57540"/>
    </ligand>
</feature>
<evidence type="ECO:0000256" key="6">
    <source>
        <dbReference type="HAMAP-Rule" id="MF_00361"/>
    </source>
</evidence>
<dbReference type="GO" id="GO:0051287">
    <property type="term" value="F:NAD binding"/>
    <property type="evidence" value="ECO:0007669"/>
    <property type="project" value="UniProtKB-ARBA"/>
</dbReference>
<keyword evidence="6" id="KW-0547">Nucleotide-binding</keyword>
<dbReference type="Proteomes" id="UP000179242">
    <property type="component" value="Unassembled WGS sequence"/>
</dbReference>
<evidence type="ECO:0000313" key="8">
    <source>
        <dbReference type="Proteomes" id="UP000179242"/>
    </source>
</evidence>
<evidence type="ECO:0000256" key="4">
    <source>
        <dbReference type="ARBA" id="ARBA00023027"/>
    </source>
</evidence>
<dbReference type="Pfam" id="PF20143">
    <property type="entry name" value="NAD_kinase_C"/>
    <property type="match status" value="1"/>
</dbReference>
<feature type="binding site" evidence="6">
    <location>
        <position position="133"/>
    </location>
    <ligand>
        <name>NAD(+)</name>
        <dbReference type="ChEBI" id="CHEBI:57540"/>
    </ligand>
</feature>
<dbReference type="GO" id="GO:0019674">
    <property type="term" value="P:NAD+ metabolic process"/>
    <property type="evidence" value="ECO:0007669"/>
    <property type="project" value="InterPro"/>
</dbReference>
<feature type="binding site" evidence="6">
    <location>
        <position position="152"/>
    </location>
    <ligand>
        <name>NAD(+)</name>
        <dbReference type="ChEBI" id="CHEBI:57540"/>
    </ligand>
</feature>
<gene>
    <name evidence="6" type="primary">nadK</name>
    <name evidence="7" type="ORF">A2438_04880</name>
</gene>
<evidence type="ECO:0000313" key="7">
    <source>
        <dbReference type="EMBL" id="OGC39835.1"/>
    </source>
</evidence>
<evidence type="ECO:0000256" key="5">
    <source>
        <dbReference type="ARBA" id="ARBA00047925"/>
    </source>
</evidence>
<dbReference type="InterPro" id="IPR017437">
    <property type="entry name" value="ATP-NAD_kinase_PpnK-typ_C"/>
</dbReference>
<dbReference type="Pfam" id="PF01513">
    <property type="entry name" value="NAD_kinase"/>
    <property type="match status" value="1"/>
</dbReference>
<name>A0A1F4U4C7_UNCSA</name>
<dbReference type="GO" id="GO:0006741">
    <property type="term" value="P:NADP+ biosynthetic process"/>
    <property type="evidence" value="ECO:0007669"/>
    <property type="project" value="UniProtKB-UniRule"/>
</dbReference>
<dbReference type="Gene3D" id="2.60.200.30">
    <property type="entry name" value="Probable inorganic polyphosphate/atp-NAD kinase, domain 2"/>
    <property type="match status" value="1"/>
</dbReference>
<dbReference type="HAMAP" id="MF_00361">
    <property type="entry name" value="NAD_kinase"/>
    <property type="match status" value="1"/>
</dbReference>
<keyword evidence="6" id="KW-0067">ATP-binding</keyword>
<dbReference type="AlphaFoldDB" id="A0A1F4U4C7"/>
<dbReference type="GO" id="GO:0005524">
    <property type="term" value="F:ATP binding"/>
    <property type="evidence" value="ECO:0007669"/>
    <property type="project" value="UniProtKB-KW"/>
</dbReference>
<dbReference type="GO" id="GO:0046872">
    <property type="term" value="F:metal ion binding"/>
    <property type="evidence" value="ECO:0007669"/>
    <property type="project" value="UniProtKB-UniRule"/>
</dbReference>
<comment type="subcellular location">
    <subcellularLocation>
        <location evidence="6">Cytoplasm</location>
    </subcellularLocation>
</comment>
<feature type="binding site" evidence="6">
    <location>
        <position position="56"/>
    </location>
    <ligand>
        <name>NAD(+)</name>
        <dbReference type="ChEBI" id="CHEBI:57540"/>
    </ligand>
</feature>
<keyword evidence="3 6" id="KW-0521">NADP</keyword>
<evidence type="ECO:0000256" key="2">
    <source>
        <dbReference type="ARBA" id="ARBA00022777"/>
    </source>
</evidence>
<evidence type="ECO:0000256" key="1">
    <source>
        <dbReference type="ARBA" id="ARBA00022679"/>
    </source>
</evidence>
<feature type="binding site" evidence="6">
    <location>
        <position position="219"/>
    </location>
    <ligand>
        <name>NAD(+)</name>
        <dbReference type="ChEBI" id="CHEBI:57540"/>
    </ligand>
</feature>
<comment type="function">
    <text evidence="6">Involved in the regulation of the intracellular balance of NAD and NADP, and is a key enzyme in the biosynthesis of NADP. Catalyzes specifically the phosphorylation on 2'-hydroxyl of the adenosine moiety of NAD to yield NADP.</text>
</comment>
<accession>A0A1F4U4C7</accession>
<dbReference type="GO" id="GO:0005737">
    <property type="term" value="C:cytoplasm"/>
    <property type="evidence" value="ECO:0007669"/>
    <property type="project" value="UniProtKB-SubCell"/>
</dbReference>